<organism evidence="1 2">
    <name type="scientific">Dibothriocephalus latus</name>
    <name type="common">Fish tapeworm</name>
    <name type="synonym">Diphyllobothrium latum</name>
    <dbReference type="NCBI Taxonomy" id="60516"/>
    <lineage>
        <taxon>Eukaryota</taxon>
        <taxon>Metazoa</taxon>
        <taxon>Spiralia</taxon>
        <taxon>Lophotrochozoa</taxon>
        <taxon>Platyhelminthes</taxon>
        <taxon>Cestoda</taxon>
        <taxon>Eucestoda</taxon>
        <taxon>Diphyllobothriidea</taxon>
        <taxon>Diphyllobothriidae</taxon>
        <taxon>Dibothriocephalus</taxon>
    </lineage>
</organism>
<evidence type="ECO:0000313" key="1">
    <source>
        <dbReference type="EMBL" id="VDK73087.1"/>
    </source>
</evidence>
<dbReference type="OrthoDB" id="10029313at2759"/>
<dbReference type="AlphaFoldDB" id="A0A3P6SLA9"/>
<sequence>MKPTVDAKPAEFIAALEAMPVRTSATDEAKHTVRQKVTSLMANMPSNNMSPAGEEAMKRFKMNKDIIVSPADKGRATVVSNAKAQALLDDQ</sequence>
<gene>
    <name evidence="1" type="ORF">DILT_LOCUS2473</name>
</gene>
<accession>A0A3P6SLA9</accession>
<protein>
    <submittedName>
        <fullName evidence="1">Uncharacterized protein</fullName>
    </submittedName>
</protein>
<dbReference type="EMBL" id="UYRU01042148">
    <property type="protein sequence ID" value="VDK73087.1"/>
    <property type="molecule type" value="Genomic_DNA"/>
</dbReference>
<evidence type="ECO:0000313" key="2">
    <source>
        <dbReference type="Proteomes" id="UP000281553"/>
    </source>
</evidence>
<reference evidence="1 2" key="1">
    <citation type="submission" date="2018-11" db="EMBL/GenBank/DDBJ databases">
        <authorList>
            <consortium name="Pathogen Informatics"/>
        </authorList>
    </citation>
    <scope>NUCLEOTIDE SEQUENCE [LARGE SCALE GENOMIC DNA]</scope>
</reference>
<dbReference type="Proteomes" id="UP000281553">
    <property type="component" value="Unassembled WGS sequence"/>
</dbReference>
<proteinExistence type="predicted"/>
<keyword evidence="2" id="KW-1185">Reference proteome</keyword>
<name>A0A3P6SLA9_DIBLA</name>